<dbReference type="EMBL" id="QRBI01000126">
    <property type="protein sequence ID" value="RMC04373.1"/>
    <property type="molecule type" value="Genomic_DNA"/>
</dbReference>
<evidence type="ECO:0008006" key="11">
    <source>
        <dbReference type="Google" id="ProtNLM"/>
    </source>
</evidence>
<dbReference type="GO" id="GO:0016787">
    <property type="term" value="F:hydrolase activity"/>
    <property type="evidence" value="ECO:0007669"/>
    <property type="project" value="UniProtKB-KW"/>
</dbReference>
<accession>A0A3M0JTK5</accession>
<keyword evidence="6" id="KW-0862">Zinc</keyword>
<evidence type="ECO:0000256" key="2">
    <source>
        <dbReference type="ARBA" id="ARBA00022695"/>
    </source>
</evidence>
<dbReference type="InterPro" id="IPR043128">
    <property type="entry name" value="Rev_trsase/Diguanyl_cyclase"/>
</dbReference>
<dbReference type="OrthoDB" id="9319918at2759"/>
<keyword evidence="2" id="KW-0548">Nucleotidyltransferase</keyword>
<dbReference type="Gene3D" id="3.30.70.270">
    <property type="match status" value="1"/>
</dbReference>
<evidence type="ECO:0000256" key="8">
    <source>
        <dbReference type="ARBA" id="ARBA00023268"/>
    </source>
</evidence>
<dbReference type="PANTHER" id="PTHR41694:SF4">
    <property type="entry name" value="ENDOGENOUS RETROVIRUS GROUP K MEMBER 10 POL PROTEIN-RELATED"/>
    <property type="match status" value="1"/>
</dbReference>
<evidence type="ECO:0000256" key="4">
    <source>
        <dbReference type="ARBA" id="ARBA00022759"/>
    </source>
</evidence>
<dbReference type="InterPro" id="IPR043502">
    <property type="entry name" value="DNA/RNA_pol_sf"/>
</dbReference>
<evidence type="ECO:0000256" key="3">
    <source>
        <dbReference type="ARBA" id="ARBA00022722"/>
    </source>
</evidence>
<dbReference type="AlphaFoldDB" id="A0A3M0JTK5"/>
<evidence type="ECO:0000256" key="1">
    <source>
        <dbReference type="ARBA" id="ARBA00022679"/>
    </source>
</evidence>
<evidence type="ECO:0000256" key="6">
    <source>
        <dbReference type="ARBA" id="ARBA00022833"/>
    </source>
</evidence>
<protein>
    <recommendedName>
        <fullName evidence="11">Reverse transcriptase domain-containing protein</fullName>
    </recommendedName>
</protein>
<keyword evidence="10" id="KW-1185">Reference proteome</keyword>
<dbReference type="GO" id="GO:0003964">
    <property type="term" value="F:RNA-directed DNA polymerase activity"/>
    <property type="evidence" value="ECO:0007669"/>
    <property type="project" value="UniProtKB-KW"/>
</dbReference>
<evidence type="ECO:0000256" key="7">
    <source>
        <dbReference type="ARBA" id="ARBA00022918"/>
    </source>
</evidence>
<keyword evidence="3" id="KW-0540">Nuclease</keyword>
<evidence type="ECO:0000313" key="9">
    <source>
        <dbReference type="EMBL" id="RMC04373.1"/>
    </source>
</evidence>
<proteinExistence type="predicted"/>
<dbReference type="Proteomes" id="UP000269221">
    <property type="component" value="Unassembled WGS sequence"/>
</dbReference>
<keyword evidence="8" id="KW-0511">Multifunctional enzyme</keyword>
<keyword evidence="7" id="KW-0695">RNA-directed DNA polymerase</keyword>
<dbReference type="GO" id="GO:0035613">
    <property type="term" value="F:RNA stem-loop binding"/>
    <property type="evidence" value="ECO:0007669"/>
    <property type="project" value="TreeGrafter"/>
</dbReference>
<organism evidence="9 10">
    <name type="scientific">Hirundo rustica rustica</name>
    <dbReference type="NCBI Taxonomy" id="333673"/>
    <lineage>
        <taxon>Eukaryota</taxon>
        <taxon>Metazoa</taxon>
        <taxon>Chordata</taxon>
        <taxon>Craniata</taxon>
        <taxon>Vertebrata</taxon>
        <taxon>Euteleostomi</taxon>
        <taxon>Archelosauria</taxon>
        <taxon>Archosauria</taxon>
        <taxon>Dinosauria</taxon>
        <taxon>Saurischia</taxon>
        <taxon>Theropoda</taxon>
        <taxon>Coelurosauria</taxon>
        <taxon>Aves</taxon>
        <taxon>Neognathae</taxon>
        <taxon>Neoaves</taxon>
        <taxon>Telluraves</taxon>
        <taxon>Australaves</taxon>
        <taxon>Passeriformes</taxon>
        <taxon>Sylvioidea</taxon>
        <taxon>Hirundinidae</taxon>
        <taxon>Hirundo</taxon>
    </lineage>
</organism>
<dbReference type="SUPFAM" id="SSF56672">
    <property type="entry name" value="DNA/RNA polymerases"/>
    <property type="match status" value="1"/>
</dbReference>
<sequence>MTDQNLPSQCQLSTMLSPHSDINGGFFPRVVTTHQPYANVVQALSGVRKQFRDTQFYHYMDDILVAASTQDKLLRVQPQLINALHSHGLQGDSDLKSPHTLTPEARQVLEEVQRAVSACQVYRIDPSADVTVFITTPDLHPTGIIGQWNEKWSDFLHVLEWVFLPHQLQKTSTALFDLIARLIIKCRQQCLQLMGVDPAKIVLPVQQEDFDWSFANSISLQSALENFSEQIAYHLPSHKLLHMAKFTEISLRPKWPWTMTRDWRTSWVSILDQYPYFFNKSFWRASQETALSGRGASGFQDPCGRPPGIFWEEGSCGPADHPGKDQNLLELWTKGVEELLVHRMYRGLWEFV</sequence>
<keyword evidence="1" id="KW-0808">Transferase</keyword>
<keyword evidence="4" id="KW-0255">Endonuclease</keyword>
<keyword evidence="5" id="KW-0378">Hydrolase</keyword>
<evidence type="ECO:0000313" key="10">
    <source>
        <dbReference type="Proteomes" id="UP000269221"/>
    </source>
</evidence>
<dbReference type="GO" id="GO:0004519">
    <property type="term" value="F:endonuclease activity"/>
    <property type="evidence" value="ECO:0007669"/>
    <property type="project" value="UniProtKB-KW"/>
</dbReference>
<gene>
    <name evidence="9" type="ORF">DUI87_19194</name>
</gene>
<evidence type="ECO:0000256" key="5">
    <source>
        <dbReference type="ARBA" id="ARBA00022801"/>
    </source>
</evidence>
<reference evidence="9 10" key="1">
    <citation type="submission" date="2018-07" db="EMBL/GenBank/DDBJ databases">
        <title>A high quality draft genome assembly of the barn swallow (H. rustica rustica).</title>
        <authorList>
            <person name="Formenti G."/>
            <person name="Chiara M."/>
            <person name="Poveda L."/>
            <person name="Francoijs K.-J."/>
            <person name="Bonisoli-Alquati A."/>
            <person name="Canova L."/>
            <person name="Gianfranceschi L."/>
            <person name="Horner D.S."/>
            <person name="Saino N."/>
        </authorList>
    </citation>
    <scope>NUCLEOTIDE SEQUENCE [LARGE SCALE GENOMIC DNA]</scope>
    <source>
        <strain evidence="9">Chelidonia</strain>
        <tissue evidence="9">Blood</tissue>
    </source>
</reference>
<dbReference type="PANTHER" id="PTHR41694">
    <property type="entry name" value="ENDOGENOUS RETROVIRUS GROUP K MEMBER POL PROTEIN"/>
    <property type="match status" value="1"/>
</dbReference>
<comment type="caution">
    <text evidence="9">The sequence shown here is derived from an EMBL/GenBank/DDBJ whole genome shotgun (WGS) entry which is preliminary data.</text>
</comment>
<name>A0A3M0JTK5_HIRRU</name>